<dbReference type="RefSeq" id="XP_043016703.1">
    <property type="nucleotide sequence ID" value="XM_043147989.1"/>
</dbReference>
<dbReference type="KEGG" id="more:E1B28_002007"/>
<dbReference type="Proteomes" id="UP001049176">
    <property type="component" value="Chromosome 1"/>
</dbReference>
<dbReference type="PANTHER" id="PTHR33741">
    <property type="entry name" value="TRANSMEMBRANE PROTEIN DDB_G0269096-RELATED"/>
    <property type="match status" value="1"/>
</dbReference>
<keyword evidence="1" id="KW-1133">Transmembrane helix</keyword>
<evidence type="ECO:0000259" key="2">
    <source>
        <dbReference type="Pfam" id="PF04982"/>
    </source>
</evidence>
<name>A0A9P7V4S1_9AGAR</name>
<dbReference type="Pfam" id="PF04982">
    <property type="entry name" value="TM_HPP"/>
    <property type="match status" value="1"/>
</dbReference>
<feature type="transmembrane region" description="Helical" evidence="1">
    <location>
        <begin position="121"/>
        <end position="144"/>
    </location>
</feature>
<reference evidence="3" key="1">
    <citation type="journal article" date="2021" name="Genome Biol. Evol.">
        <title>The assembled and annotated genome of the fairy-ring fungus Marasmius oreades.</title>
        <authorList>
            <person name="Hiltunen M."/>
            <person name="Ament-Velasquez S.L."/>
            <person name="Johannesson H."/>
        </authorList>
    </citation>
    <scope>NUCLEOTIDE SEQUENCE</scope>
    <source>
        <strain evidence="3">03SP1</strain>
    </source>
</reference>
<evidence type="ECO:0000256" key="1">
    <source>
        <dbReference type="SAM" id="Phobius"/>
    </source>
</evidence>
<protein>
    <recommendedName>
        <fullName evidence="2">HPP transmembrane region domain-containing protein</fullName>
    </recommendedName>
</protein>
<dbReference type="PANTHER" id="PTHR33741:SF5">
    <property type="entry name" value="TRANSMEMBRANE PROTEIN DDB_G0269096-RELATED"/>
    <property type="match status" value="1"/>
</dbReference>
<feature type="transmembrane region" description="Helical" evidence="1">
    <location>
        <begin position="63"/>
        <end position="80"/>
    </location>
</feature>
<evidence type="ECO:0000313" key="3">
    <source>
        <dbReference type="EMBL" id="KAG7100233.1"/>
    </source>
</evidence>
<gene>
    <name evidence="3" type="ORF">E1B28_002007</name>
</gene>
<dbReference type="EMBL" id="CM032181">
    <property type="protein sequence ID" value="KAG7100233.1"/>
    <property type="molecule type" value="Genomic_DNA"/>
</dbReference>
<keyword evidence="4" id="KW-1185">Reference proteome</keyword>
<organism evidence="3 4">
    <name type="scientific">Marasmius oreades</name>
    <name type="common">fairy-ring Marasmius</name>
    <dbReference type="NCBI Taxonomy" id="181124"/>
    <lineage>
        <taxon>Eukaryota</taxon>
        <taxon>Fungi</taxon>
        <taxon>Dikarya</taxon>
        <taxon>Basidiomycota</taxon>
        <taxon>Agaricomycotina</taxon>
        <taxon>Agaricomycetes</taxon>
        <taxon>Agaricomycetidae</taxon>
        <taxon>Agaricales</taxon>
        <taxon>Marasmiineae</taxon>
        <taxon>Marasmiaceae</taxon>
        <taxon>Marasmius</taxon>
    </lineage>
</organism>
<keyword evidence="1" id="KW-0812">Transmembrane</keyword>
<feature type="transmembrane region" description="Helical" evidence="1">
    <location>
        <begin position="164"/>
        <end position="184"/>
    </location>
</feature>
<feature type="transmembrane region" description="Helical" evidence="1">
    <location>
        <begin position="33"/>
        <end position="51"/>
    </location>
</feature>
<comment type="caution">
    <text evidence="3">The sequence shown here is derived from an EMBL/GenBank/DDBJ whole genome shotgun (WGS) entry which is preliminary data.</text>
</comment>
<dbReference type="InterPro" id="IPR058581">
    <property type="entry name" value="TM_HPP"/>
</dbReference>
<feature type="transmembrane region" description="Helical" evidence="1">
    <location>
        <begin position="92"/>
        <end position="109"/>
    </location>
</feature>
<proteinExistence type="predicted"/>
<keyword evidence="1" id="KW-0472">Membrane</keyword>
<dbReference type="GeneID" id="66071083"/>
<dbReference type="OrthoDB" id="2016548at2759"/>
<feature type="domain" description="HPP transmembrane region" evidence="2">
    <location>
        <begin position="29"/>
        <end position="193"/>
    </location>
</feature>
<accession>A0A9P7V4S1</accession>
<dbReference type="AlphaFoldDB" id="A0A9P7V4S1"/>
<sequence>MAGMDWAARLPPWISRWIGYRATPPPKLPPWGAWFWAWIGSFCGLCVLQAVFGQASYFIDREIPPIVAGFGASAVLLWGIVESPLSQPRALFVGHFISALTGVIITKLFRLLPTYERYLELQWLAGSLSCSTAIVLMMITNTMHPPAGATALLAAVNEEVRDMGWYYLPVSLLSCALLLAVALLTNNIQRQYPTFWFYQSPPPPILPVSTKEVSNVNVTVTPTDSFVSSNR</sequence>
<evidence type="ECO:0000313" key="4">
    <source>
        <dbReference type="Proteomes" id="UP001049176"/>
    </source>
</evidence>
<dbReference type="InterPro" id="IPR007065">
    <property type="entry name" value="HPP"/>
</dbReference>